<dbReference type="PANTHER" id="PTHR47245:SF2">
    <property type="entry name" value="PEPTIDYL-PROLYL CIS-TRANS ISOMERASE HP_0175-RELATED"/>
    <property type="match status" value="1"/>
</dbReference>
<accession>C4Z0V5</accession>
<dbReference type="InterPro" id="IPR000297">
    <property type="entry name" value="PPIase_PpiC"/>
</dbReference>
<dbReference type="AlphaFoldDB" id="C4Z0V5"/>
<dbReference type="Pfam" id="PF00639">
    <property type="entry name" value="Rotamase"/>
    <property type="match status" value="1"/>
</dbReference>
<keyword evidence="5" id="KW-1185">Reference proteome</keyword>
<dbReference type="RefSeq" id="WP_012739453.1">
    <property type="nucleotide sequence ID" value="NC_012778.1"/>
</dbReference>
<feature type="transmembrane region" description="Helical" evidence="2">
    <location>
        <begin position="7"/>
        <end position="27"/>
    </location>
</feature>
<dbReference type="InterPro" id="IPR050245">
    <property type="entry name" value="PrsA_foldase"/>
</dbReference>
<dbReference type="KEGG" id="eel:EUBELI_01220"/>
<keyword evidence="2" id="KW-1133">Transmembrane helix</keyword>
<reference evidence="4 5" key="1">
    <citation type="journal article" date="2009" name="Proc. Natl. Acad. Sci. U.S.A.">
        <title>Characterizing a model human gut microbiota composed of members of its two dominant bacterial phyla.</title>
        <authorList>
            <person name="Mahowald M.A."/>
            <person name="Rey F.E."/>
            <person name="Seedorf H."/>
            <person name="Turnbaugh P.J."/>
            <person name="Fulton R.S."/>
            <person name="Wollam A."/>
            <person name="Shah N."/>
            <person name="Wang C."/>
            <person name="Magrini V."/>
            <person name="Wilson R.K."/>
            <person name="Cantarel B.L."/>
            <person name="Coutinho P.M."/>
            <person name="Henrissat B."/>
            <person name="Crock L.W."/>
            <person name="Russell A."/>
            <person name="Verberkmoes N.C."/>
            <person name="Hettich R.L."/>
            <person name="Gordon J.I."/>
        </authorList>
    </citation>
    <scope>NUCLEOTIDE SEQUENCE [LARGE SCALE GENOMIC DNA]</scope>
    <source>
        <strain evidence="5">ATCC 27750 / DSM 3376 / VPI C15-48 / C15-B4</strain>
    </source>
</reference>
<dbReference type="SUPFAM" id="SSF54534">
    <property type="entry name" value="FKBP-like"/>
    <property type="match status" value="1"/>
</dbReference>
<dbReference type="GeneID" id="41355939"/>
<evidence type="ECO:0000256" key="2">
    <source>
        <dbReference type="SAM" id="Phobius"/>
    </source>
</evidence>
<protein>
    <recommendedName>
        <fullName evidence="3">PpiC domain-containing protein</fullName>
    </recommendedName>
</protein>
<gene>
    <name evidence="4" type="ordered locus">EUBELI_01220</name>
</gene>
<proteinExistence type="predicted"/>
<dbReference type="EMBL" id="CP001104">
    <property type="protein sequence ID" value="ACR72218.1"/>
    <property type="molecule type" value="Genomic_DNA"/>
</dbReference>
<dbReference type="STRING" id="515620.EUBELI_01220"/>
<organism evidence="4 5">
    <name type="scientific">Lachnospira eligens (strain ATCC 27750 / DSM 3376 / VPI C15-48 / C15-B4)</name>
    <name type="common">Eubacterium eligens</name>
    <dbReference type="NCBI Taxonomy" id="515620"/>
    <lineage>
        <taxon>Bacteria</taxon>
        <taxon>Bacillati</taxon>
        <taxon>Bacillota</taxon>
        <taxon>Clostridia</taxon>
        <taxon>Lachnospirales</taxon>
        <taxon>Lachnospiraceae</taxon>
        <taxon>Lachnospira</taxon>
    </lineage>
</organism>
<keyword evidence="1" id="KW-0697">Rotamase</keyword>
<evidence type="ECO:0000313" key="5">
    <source>
        <dbReference type="Proteomes" id="UP000001476"/>
    </source>
</evidence>
<dbReference type="PROSITE" id="PS50198">
    <property type="entry name" value="PPIC_PPIASE_2"/>
    <property type="match status" value="1"/>
</dbReference>
<keyword evidence="2" id="KW-0472">Membrane</keyword>
<evidence type="ECO:0000259" key="3">
    <source>
        <dbReference type="PROSITE" id="PS50198"/>
    </source>
</evidence>
<dbReference type="eggNOG" id="COG0760">
    <property type="taxonomic scope" value="Bacteria"/>
</dbReference>
<name>C4Z0V5_LACE2</name>
<dbReference type="HOGENOM" id="CLU_041768_0_0_9"/>
<dbReference type="Proteomes" id="UP000001476">
    <property type="component" value="Chromosome"/>
</dbReference>
<feature type="domain" description="PpiC" evidence="3">
    <location>
        <begin position="220"/>
        <end position="264"/>
    </location>
</feature>
<evidence type="ECO:0000256" key="1">
    <source>
        <dbReference type="PROSITE-ProRule" id="PRU00278"/>
    </source>
</evidence>
<dbReference type="PANTHER" id="PTHR47245">
    <property type="entry name" value="PEPTIDYLPROLYL ISOMERASE"/>
    <property type="match status" value="1"/>
</dbReference>
<keyword evidence="1" id="KW-0413">Isomerase</keyword>
<dbReference type="Gene3D" id="3.10.50.40">
    <property type="match status" value="1"/>
</dbReference>
<dbReference type="GO" id="GO:0003755">
    <property type="term" value="F:peptidyl-prolyl cis-trans isomerase activity"/>
    <property type="evidence" value="ECO:0007669"/>
    <property type="project" value="UniProtKB-KW"/>
</dbReference>
<evidence type="ECO:0000313" key="4">
    <source>
        <dbReference type="EMBL" id="ACR72218.1"/>
    </source>
</evidence>
<dbReference type="InterPro" id="IPR046357">
    <property type="entry name" value="PPIase_dom_sf"/>
</dbReference>
<keyword evidence="2" id="KW-0812">Transmembrane</keyword>
<sequence length="332" mass="37900">MKRRKKTIVIIAVFLVVALLITGYIRFFNGKPVYFTMGMKDDELIKTTGQKVTYTCEAEILMSDVKKEYEEMFGSSIWKENVGDADFESYIKDQIKSKLMRVKAMNAKAKEKGVVLGRDEKDSVSKAVDAYYNGLSETQISNTGITKKKLSDMFTEFAIAKKLYSDITSEMDIEVSADEARVIDIQYIVSDSEEEINKAYNLVNSGSSFFAVAKECNADGEYEYELKRGEMDSTFEKAAFDLATGEMSKVVKAEGRYYIIRCTSDNDKAKTEVNKTAILEKRKLEKFNADFEKYEAGLYMEFNNNAWKKLSIRDGYTLDSCFEDIFNTYFGK</sequence>